<comment type="caution">
    <text evidence="14">The sequence shown here is derived from an EMBL/GenBank/DDBJ whole genome shotgun (WGS) entry which is preliminary data.</text>
</comment>
<organism evidence="14 15">
    <name type="scientific">Symbiodinium natans</name>
    <dbReference type="NCBI Taxonomy" id="878477"/>
    <lineage>
        <taxon>Eukaryota</taxon>
        <taxon>Sar</taxon>
        <taxon>Alveolata</taxon>
        <taxon>Dinophyceae</taxon>
        <taxon>Suessiales</taxon>
        <taxon>Symbiodiniaceae</taxon>
        <taxon>Symbiodinium</taxon>
    </lineage>
</organism>
<dbReference type="EMBL" id="CAJNDS010000480">
    <property type="protein sequence ID" value="CAE7210473.1"/>
    <property type="molecule type" value="Genomic_DNA"/>
</dbReference>
<evidence type="ECO:0000256" key="11">
    <source>
        <dbReference type="ARBA" id="ARBA00039759"/>
    </source>
</evidence>
<protein>
    <recommendedName>
        <fullName evidence="11">Protein artemis</fullName>
    </recommendedName>
    <alternativeName>
        <fullName evidence="12">DNA cross-link repair 1C protein</fullName>
    </alternativeName>
</protein>
<dbReference type="SUPFAM" id="SSF56281">
    <property type="entry name" value="Metallo-hydrolase/oxidoreductase"/>
    <property type="match status" value="1"/>
</dbReference>
<reference evidence="14" key="1">
    <citation type="submission" date="2021-02" db="EMBL/GenBank/DDBJ databases">
        <authorList>
            <person name="Dougan E. K."/>
            <person name="Rhodes N."/>
            <person name="Thang M."/>
            <person name="Chan C."/>
        </authorList>
    </citation>
    <scope>NUCLEOTIDE SEQUENCE</scope>
</reference>
<evidence type="ECO:0000256" key="2">
    <source>
        <dbReference type="ARBA" id="ARBA00010304"/>
    </source>
</evidence>
<dbReference type="GO" id="GO:0003684">
    <property type="term" value="F:damaged DNA binding"/>
    <property type="evidence" value="ECO:0007669"/>
    <property type="project" value="TreeGrafter"/>
</dbReference>
<keyword evidence="4" id="KW-0255">Endonuclease</keyword>
<evidence type="ECO:0000256" key="6">
    <source>
        <dbReference type="ARBA" id="ARBA00022801"/>
    </source>
</evidence>
<dbReference type="GO" id="GO:0006310">
    <property type="term" value="P:DNA recombination"/>
    <property type="evidence" value="ECO:0007669"/>
    <property type="project" value="UniProtKB-KW"/>
</dbReference>
<evidence type="ECO:0000256" key="10">
    <source>
        <dbReference type="ARBA" id="ARBA00023242"/>
    </source>
</evidence>
<evidence type="ECO:0000256" key="4">
    <source>
        <dbReference type="ARBA" id="ARBA00022759"/>
    </source>
</evidence>
<comment type="similarity">
    <text evidence="2">Belongs to the DNA repair metallo-beta-lactamase (DRMBL) family.</text>
</comment>
<dbReference type="InterPro" id="IPR036866">
    <property type="entry name" value="RibonucZ/Hydroxyglut_hydro"/>
</dbReference>
<evidence type="ECO:0000256" key="7">
    <source>
        <dbReference type="ARBA" id="ARBA00022839"/>
    </source>
</evidence>
<dbReference type="AlphaFoldDB" id="A0A812JN44"/>
<dbReference type="InterPro" id="IPR011084">
    <property type="entry name" value="DRMBL"/>
</dbReference>
<evidence type="ECO:0000256" key="12">
    <source>
        <dbReference type="ARBA" id="ARBA00042677"/>
    </source>
</evidence>
<keyword evidence="10" id="KW-0539">Nucleus</keyword>
<dbReference type="PANTHER" id="PTHR23240">
    <property type="entry name" value="DNA CROSS-LINK REPAIR PROTEIN PSO2/SNM1-RELATED"/>
    <property type="match status" value="1"/>
</dbReference>
<evidence type="ECO:0000256" key="1">
    <source>
        <dbReference type="ARBA" id="ARBA00004123"/>
    </source>
</evidence>
<evidence type="ECO:0000256" key="8">
    <source>
        <dbReference type="ARBA" id="ARBA00023172"/>
    </source>
</evidence>
<keyword evidence="9" id="KW-0234">DNA repair</keyword>
<proteinExistence type="inferred from homology"/>
<feature type="domain" description="DNA repair metallo-beta-lactamase" evidence="13">
    <location>
        <begin position="247"/>
        <end position="328"/>
    </location>
</feature>
<dbReference type="Gene3D" id="3.40.50.12650">
    <property type="match status" value="1"/>
</dbReference>
<dbReference type="Pfam" id="PF07522">
    <property type="entry name" value="DRMBL"/>
    <property type="match status" value="1"/>
</dbReference>
<keyword evidence="5" id="KW-0227">DNA damage</keyword>
<dbReference type="PANTHER" id="PTHR23240:SF8">
    <property type="entry name" value="PROTEIN ARTEMIS"/>
    <property type="match status" value="1"/>
</dbReference>
<gene>
    <name evidence="14" type="primary">dclre1b</name>
    <name evidence="14" type="ORF">SNAT2548_LOCUS7015</name>
</gene>
<evidence type="ECO:0000259" key="13">
    <source>
        <dbReference type="Pfam" id="PF07522"/>
    </source>
</evidence>
<keyword evidence="7" id="KW-0269">Exonuclease</keyword>
<comment type="subcellular location">
    <subcellularLocation>
        <location evidence="1">Nucleus</location>
    </subcellularLocation>
</comment>
<evidence type="ECO:0000313" key="15">
    <source>
        <dbReference type="Proteomes" id="UP000604046"/>
    </source>
</evidence>
<accession>A0A812JN44</accession>
<keyword evidence="6" id="KW-0378">Hydrolase</keyword>
<dbReference type="GO" id="GO:0036297">
    <property type="term" value="P:interstrand cross-link repair"/>
    <property type="evidence" value="ECO:0007669"/>
    <property type="project" value="TreeGrafter"/>
</dbReference>
<dbReference type="Proteomes" id="UP000604046">
    <property type="component" value="Unassembled WGS sequence"/>
</dbReference>
<sequence length="394" mass="44297">MLLEEVPVAVDSFHHDQCQAFFCSHAHDDHLKGLSGSWRRGHIYTSQITARLLRRRWPPLQPFLRPLEVGPVHRILLGGAGGLEIEVCLVDANHIPGSVMFVFSGFFGTILYTGDFRFHEDHAHLSVLPLFTRPNAELSRIFLDNTFCHPQFRHASRAEVSRAITKRLISKWPCIAFVAVYKMGKESLLAELARRLKTMVLLPKERLMVTKDLEIGCPFQEQPCNPQSAPADELRRRSLQGCIWAVSRRNLRKSLWQAAESGAAAHAIDPSGWAELSRKEYVPCFEDCHTVSGQEVPVFVSDDGVSHYPYSDHSSFLELVQFLSCLPAAPVTFIESLPVPGPFGYDGEVGMNRLLHEAGVPSIRYSQQGRMRKVDRKRTAAWTCSMELAICPAP</sequence>
<dbReference type="GO" id="GO:0035312">
    <property type="term" value="F:5'-3' DNA exonuclease activity"/>
    <property type="evidence" value="ECO:0007669"/>
    <property type="project" value="TreeGrafter"/>
</dbReference>
<dbReference type="GO" id="GO:0005634">
    <property type="term" value="C:nucleus"/>
    <property type="evidence" value="ECO:0007669"/>
    <property type="project" value="UniProtKB-SubCell"/>
</dbReference>
<dbReference type="GO" id="GO:0004519">
    <property type="term" value="F:endonuclease activity"/>
    <property type="evidence" value="ECO:0007669"/>
    <property type="project" value="UniProtKB-KW"/>
</dbReference>
<keyword evidence="8" id="KW-0233">DNA recombination</keyword>
<evidence type="ECO:0000256" key="3">
    <source>
        <dbReference type="ARBA" id="ARBA00022722"/>
    </source>
</evidence>
<keyword evidence="15" id="KW-1185">Reference proteome</keyword>
<evidence type="ECO:0000313" key="14">
    <source>
        <dbReference type="EMBL" id="CAE7210473.1"/>
    </source>
</evidence>
<dbReference type="OrthoDB" id="262529at2759"/>
<dbReference type="Gene3D" id="3.60.15.10">
    <property type="entry name" value="Ribonuclease Z/Hydroxyacylglutathione hydrolase-like"/>
    <property type="match status" value="1"/>
</dbReference>
<name>A0A812JN44_9DINO</name>
<evidence type="ECO:0000256" key="9">
    <source>
        <dbReference type="ARBA" id="ARBA00023204"/>
    </source>
</evidence>
<evidence type="ECO:0000256" key="5">
    <source>
        <dbReference type="ARBA" id="ARBA00022763"/>
    </source>
</evidence>
<keyword evidence="3" id="KW-0540">Nuclease</keyword>
<dbReference type="GO" id="GO:0006303">
    <property type="term" value="P:double-strand break repair via nonhomologous end joining"/>
    <property type="evidence" value="ECO:0007669"/>
    <property type="project" value="TreeGrafter"/>
</dbReference>